<dbReference type="RefSeq" id="WP_229340178.1">
    <property type="nucleotide sequence ID" value="NZ_JAJBZG010000004.1"/>
</dbReference>
<organism evidence="1 2">
    <name type="scientific">Christiangramia sediminis</name>
    <dbReference type="NCBI Taxonomy" id="2881336"/>
    <lineage>
        <taxon>Bacteria</taxon>
        <taxon>Pseudomonadati</taxon>
        <taxon>Bacteroidota</taxon>
        <taxon>Flavobacteriia</taxon>
        <taxon>Flavobacteriales</taxon>
        <taxon>Flavobacteriaceae</taxon>
        <taxon>Christiangramia</taxon>
    </lineage>
</organism>
<dbReference type="Proteomes" id="UP001139414">
    <property type="component" value="Unassembled WGS sequence"/>
</dbReference>
<comment type="caution">
    <text evidence="1">The sequence shown here is derived from an EMBL/GenBank/DDBJ whole genome shotgun (WGS) entry which is preliminary data.</text>
</comment>
<evidence type="ECO:0000313" key="2">
    <source>
        <dbReference type="Proteomes" id="UP001139414"/>
    </source>
</evidence>
<dbReference type="EMBL" id="JAJBZG010000004">
    <property type="protein sequence ID" value="MCB7481336.1"/>
    <property type="molecule type" value="Genomic_DNA"/>
</dbReference>
<name>A0A9X1LJ55_9FLAO</name>
<proteinExistence type="predicted"/>
<keyword evidence="2" id="KW-1185">Reference proteome</keyword>
<accession>A0A9X1LJ55</accession>
<sequence>MIKETTALITSVSNFDLYQKTSQFFPNNIPHYVIDGRNGMHGLASIFYTFKKLKNKGIEWLIMADEDVIFQKSEQVFELIEYMKENDYRVAGVREGGVISHKPFNPYAINTFFSILHFSEIEKIFNRREIKNQQYIEPNEFNDELKGLKMDFDIESLYEPYYCFYFWLKRKGFKFLYLNVSTDFPHDNFTSSVYDPAGNLLLYHTWYARAYGQNEKHTKRINKILNTIPKSARSSFSPVVFKDPHFRWKLRMKKNFRKIKMKLNKLGCY</sequence>
<dbReference type="AlphaFoldDB" id="A0A9X1LJ55"/>
<protein>
    <submittedName>
        <fullName evidence="1">Uncharacterized protein</fullName>
    </submittedName>
</protein>
<gene>
    <name evidence="1" type="ORF">LGQ90_08705</name>
</gene>
<evidence type="ECO:0000313" key="1">
    <source>
        <dbReference type="EMBL" id="MCB7481336.1"/>
    </source>
</evidence>
<reference evidence="1" key="1">
    <citation type="submission" date="2021-10" db="EMBL/GenBank/DDBJ databases">
        <title>Gramella sp. ASW11-100T, isolated from marine sediment.</title>
        <authorList>
            <person name="Xia C."/>
        </authorList>
    </citation>
    <scope>NUCLEOTIDE SEQUENCE</scope>
    <source>
        <strain evidence="1">ASW11-100</strain>
    </source>
</reference>